<comment type="caution">
    <text evidence="4">The sequence shown here is derived from an EMBL/GenBank/DDBJ whole genome shotgun (WGS) entry which is preliminary data.</text>
</comment>
<keyword evidence="1" id="KW-0677">Repeat</keyword>
<dbReference type="Proteomes" id="UP000290289">
    <property type="component" value="Chromosome 1"/>
</dbReference>
<name>A0A498KR55_MALDO</name>
<dbReference type="EMBL" id="RDQH01000327">
    <property type="protein sequence ID" value="RXI07563.1"/>
    <property type="molecule type" value="Genomic_DNA"/>
</dbReference>
<dbReference type="NCBIfam" id="TIGR00756">
    <property type="entry name" value="PPR"/>
    <property type="match status" value="1"/>
</dbReference>
<dbReference type="Gene3D" id="1.25.40.10">
    <property type="entry name" value="Tetratricopeptide repeat domain"/>
    <property type="match status" value="1"/>
</dbReference>
<evidence type="ECO:0000313" key="4">
    <source>
        <dbReference type="EMBL" id="RXI07563.1"/>
    </source>
</evidence>
<feature type="repeat" description="PPR" evidence="2">
    <location>
        <begin position="84"/>
        <end position="118"/>
    </location>
</feature>
<sequence length="203" mass="22245">MRHGRPFLVKDHRHHGASQLGDILLVAAITKTLSTSGTHSLPDPHTLPLSEPLLLQILRAQSLHPSKKLDFFKWCSLTHNIKHSARTYSHILRTASRAGFLHEVPQLLHSMKEDGVVVDSQTFKALLDAFIRSGKFDYALEILDIMEGVGAGSNTYNSVLVALVRKNQVGFAMAILFKLLEGGDSTQVPNSIACNELLVAGCS</sequence>
<dbReference type="PANTHER" id="PTHR47003">
    <property type="entry name" value="OS01G0970900 PROTEIN"/>
    <property type="match status" value="1"/>
</dbReference>
<dbReference type="PANTHER" id="PTHR47003:SF2">
    <property type="entry name" value="OS01G0970900 PROTEIN"/>
    <property type="match status" value="1"/>
</dbReference>
<dbReference type="PROSITE" id="PS51375">
    <property type="entry name" value="PPR"/>
    <property type="match status" value="2"/>
</dbReference>
<organism evidence="4 5">
    <name type="scientific">Malus domestica</name>
    <name type="common">Apple</name>
    <name type="synonym">Pyrus malus</name>
    <dbReference type="NCBI Taxonomy" id="3750"/>
    <lineage>
        <taxon>Eukaryota</taxon>
        <taxon>Viridiplantae</taxon>
        <taxon>Streptophyta</taxon>
        <taxon>Embryophyta</taxon>
        <taxon>Tracheophyta</taxon>
        <taxon>Spermatophyta</taxon>
        <taxon>Magnoliopsida</taxon>
        <taxon>eudicotyledons</taxon>
        <taxon>Gunneridae</taxon>
        <taxon>Pentapetalae</taxon>
        <taxon>rosids</taxon>
        <taxon>fabids</taxon>
        <taxon>Rosales</taxon>
        <taxon>Rosaceae</taxon>
        <taxon>Amygdaloideae</taxon>
        <taxon>Maleae</taxon>
        <taxon>Malus</taxon>
    </lineage>
</organism>
<proteinExistence type="predicted"/>
<protein>
    <recommendedName>
        <fullName evidence="3">Pentatricopeptide repeat-containing protein-mitochondrial domain-containing protein</fullName>
    </recommendedName>
</protein>
<evidence type="ECO:0000256" key="2">
    <source>
        <dbReference type="PROSITE-ProRule" id="PRU00708"/>
    </source>
</evidence>
<keyword evidence="5" id="KW-1185">Reference proteome</keyword>
<dbReference type="InterPro" id="IPR002885">
    <property type="entry name" value="PPR_rpt"/>
</dbReference>
<gene>
    <name evidence="4" type="ORF">DVH24_005336</name>
</gene>
<evidence type="ECO:0000313" key="5">
    <source>
        <dbReference type="Proteomes" id="UP000290289"/>
    </source>
</evidence>
<dbReference type="InterPro" id="IPR044578">
    <property type="entry name" value="BIR6-like"/>
</dbReference>
<dbReference type="InterPro" id="IPR057027">
    <property type="entry name" value="TPR_mt"/>
</dbReference>
<dbReference type="Pfam" id="PF23276">
    <property type="entry name" value="TPR_24"/>
    <property type="match status" value="1"/>
</dbReference>
<dbReference type="InterPro" id="IPR011990">
    <property type="entry name" value="TPR-like_helical_dom_sf"/>
</dbReference>
<accession>A0A498KR55</accession>
<dbReference type="GO" id="GO:0008380">
    <property type="term" value="P:RNA splicing"/>
    <property type="evidence" value="ECO:0007669"/>
    <property type="project" value="InterPro"/>
</dbReference>
<evidence type="ECO:0000259" key="3">
    <source>
        <dbReference type="Pfam" id="PF23276"/>
    </source>
</evidence>
<dbReference type="AlphaFoldDB" id="A0A498KR55"/>
<evidence type="ECO:0000256" key="1">
    <source>
        <dbReference type="ARBA" id="ARBA00022737"/>
    </source>
</evidence>
<reference evidence="4 5" key="1">
    <citation type="submission" date="2018-10" db="EMBL/GenBank/DDBJ databases">
        <title>A high-quality apple genome assembly.</title>
        <authorList>
            <person name="Hu J."/>
        </authorList>
    </citation>
    <scope>NUCLEOTIDE SEQUENCE [LARGE SCALE GENOMIC DNA]</scope>
    <source>
        <strain evidence="5">cv. HFTH1</strain>
        <tissue evidence="4">Young leaf</tissue>
    </source>
</reference>
<feature type="repeat" description="PPR" evidence="2">
    <location>
        <begin position="119"/>
        <end position="153"/>
    </location>
</feature>
<feature type="domain" description="Pentatricopeptide repeat-containing protein-mitochondrial" evidence="3">
    <location>
        <begin position="90"/>
        <end position="179"/>
    </location>
</feature>